<protein>
    <submittedName>
        <fullName evidence="1">Uncharacterized protein</fullName>
    </submittedName>
</protein>
<evidence type="ECO:0000313" key="1">
    <source>
        <dbReference type="EMBL" id="OBQ32132.1"/>
    </source>
</evidence>
<organism evidence="1 2">
    <name type="scientific">Aphanizomenon flos-aquae WA102</name>
    <dbReference type="NCBI Taxonomy" id="1710896"/>
    <lineage>
        <taxon>Bacteria</taxon>
        <taxon>Bacillati</taxon>
        <taxon>Cyanobacteriota</taxon>
        <taxon>Cyanophyceae</taxon>
        <taxon>Nostocales</taxon>
        <taxon>Aphanizomenonaceae</taxon>
        <taxon>Aphanizomenon</taxon>
    </lineage>
</organism>
<accession>A0A1B7W4T9</accession>
<evidence type="ECO:0000313" key="2">
    <source>
        <dbReference type="Proteomes" id="UP000092093"/>
    </source>
</evidence>
<name>A0A1B7W4T9_APHFL</name>
<dbReference type="AlphaFoldDB" id="A0A1B7W4T9"/>
<proteinExistence type="predicted"/>
<comment type="caution">
    <text evidence="1">The sequence shown here is derived from an EMBL/GenBank/DDBJ whole genome shotgun (WGS) entry which is preliminary data.</text>
</comment>
<sequence length="191" mass="18754">LSAGVGGGWPMRQGQGLPVVVTAGLQQGSRTQAWCYDAAVVSSAGGATNGPSSGCTSATVAGFSFGSWGYSGKARVGRGAVSDMDMTGGTACEASTWKSNSAVECKLSAGVGGGWPMRQGQGLPVVVTAGLQQGSRTQAWCYDAAVVSSAGGATNGPSSGCTSATVAGFSFGSWGYSGKARVGRGAVSDMD</sequence>
<dbReference type="Proteomes" id="UP000092093">
    <property type="component" value="Unassembled WGS sequence"/>
</dbReference>
<gene>
    <name evidence="1" type="ORF">AN484_28245</name>
</gene>
<feature type="non-terminal residue" evidence="1">
    <location>
        <position position="1"/>
    </location>
</feature>
<feature type="non-terminal residue" evidence="1">
    <location>
        <position position="191"/>
    </location>
</feature>
<reference evidence="1 2" key="1">
    <citation type="submission" date="2015-09" db="EMBL/GenBank/DDBJ databases">
        <title>Aphanizomenon flos-aquae WA102.</title>
        <authorList>
            <person name="Driscoll C."/>
        </authorList>
    </citation>
    <scope>NUCLEOTIDE SEQUENCE [LARGE SCALE GENOMIC DNA]</scope>
    <source>
        <strain evidence="1">WA102</strain>
    </source>
</reference>
<dbReference type="EMBL" id="LJOW01000909">
    <property type="protein sequence ID" value="OBQ32132.1"/>
    <property type="molecule type" value="Genomic_DNA"/>
</dbReference>